<sequence length="91" mass="10974">MNQDVENVYRTVIGSGGVVFENFPVSMYDGQEFYRMRDEWLVERIETFVPKCLRRAARFDCRLIRAFHEEPNRDPSESESNIMKWLQRMHL</sequence>
<keyword evidence="2" id="KW-1185">Reference proteome</keyword>
<dbReference type="EMBL" id="LJCO01000008">
    <property type="protein sequence ID" value="KPV45677.1"/>
    <property type="molecule type" value="Genomic_DNA"/>
</dbReference>
<organism evidence="1 2">
    <name type="scientific">Alicyclobacillus ferrooxydans</name>
    <dbReference type="NCBI Taxonomy" id="471514"/>
    <lineage>
        <taxon>Bacteria</taxon>
        <taxon>Bacillati</taxon>
        <taxon>Bacillota</taxon>
        <taxon>Bacilli</taxon>
        <taxon>Bacillales</taxon>
        <taxon>Alicyclobacillaceae</taxon>
        <taxon>Alicyclobacillus</taxon>
    </lineage>
</organism>
<evidence type="ECO:0000313" key="1">
    <source>
        <dbReference type="EMBL" id="KPV45677.1"/>
    </source>
</evidence>
<accession>A0A0N8PPZ2</accession>
<dbReference type="OrthoDB" id="2376357at2"/>
<proteinExistence type="predicted"/>
<protein>
    <submittedName>
        <fullName evidence="1">Uncharacterized protein</fullName>
    </submittedName>
</protein>
<dbReference type="STRING" id="471514.AN477_01865"/>
<gene>
    <name evidence="1" type="ORF">AN477_01865</name>
</gene>
<evidence type="ECO:0000313" key="2">
    <source>
        <dbReference type="Proteomes" id="UP000050482"/>
    </source>
</evidence>
<comment type="caution">
    <text evidence="1">The sequence shown here is derived from an EMBL/GenBank/DDBJ whole genome shotgun (WGS) entry which is preliminary data.</text>
</comment>
<name>A0A0N8PPZ2_9BACL</name>
<dbReference type="Proteomes" id="UP000050482">
    <property type="component" value="Unassembled WGS sequence"/>
</dbReference>
<dbReference type="PATRIC" id="fig|471514.4.peg.381"/>
<dbReference type="RefSeq" id="WP_054967471.1">
    <property type="nucleotide sequence ID" value="NZ_LJCO01000008.1"/>
</dbReference>
<dbReference type="AlphaFoldDB" id="A0A0N8PPZ2"/>
<reference evidence="1 2" key="1">
    <citation type="submission" date="2015-09" db="EMBL/GenBank/DDBJ databases">
        <title>Draft genome sequence of Alicyclobacillus ferrooxydans DSM 22381.</title>
        <authorList>
            <person name="Hemp J."/>
        </authorList>
    </citation>
    <scope>NUCLEOTIDE SEQUENCE [LARGE SCALE GENOMIC DNA]</scope>
    <source>
        <strain evidence="1 2">TC-34</strain>
    </source>
</reference>